<dbReference type="EMBL" id="FOLM01000014">
    <property type="protein sequence ID" value="SFD38084.1"/>
    <property type="molecule type" value="Genomic_DNA"/>
</dbReference>
<comment type="similarity">
    <text evidence="1">Belongs to the thioredoxin family. DsbA subfamily.</text>
</comment>
<dbReference type="STRING" id="910347.SAMN05421773_11430"/>
<evidence type="ECO:0000259" key="2">
    <source>
        <dbReference type="Pfam" id="PF13462"/>
    </source>
</evidence>
<evidence type="ECO:0000313" key="3">
    <source>
        <dbReference type="EMBL" id="SFD38084.1"/>
    </source>
</evidence>
<dbReference type="AlphaFoldDB" id="A0A1I1RUP7"/>
<dbReference type="RefSeq" id="WP_093840662.1">
    <property type="nucleotide sequence ID" value="NZ_FOLM01000014.1"/>
</dbReference>
<protein>
    <submittedName>
        <fullName evidence="3">Thioredoxin</fullName>
    </submittedName>
</protein>
<evidence type="ECO:0000256" key="1">
    <source>
        <dbReference type="ARBA" id="ARBA00005791"/>
    </source>
</evidence>
<dbReference type="Proteomes" id="UP000199207">
    <property type="component" value="Unassembled WGS sequence"/>
</dbReference>
<sequence length="169" mass="17999">MSDTTGPRADLEVWCDLQCPDCERVLPTLAALRERFGEALRIRLRHFPLPRHQHAVAAAEAAEEAYAQGRGDDFAAAVLARCGELAARGPEVLLEVARELGLDADEIDTALFDGRHLLAVDADHAEGQALGVKGTPTFLIGGSLLDASRSQDGLLERLAAQVAGRLPAA</sequence>
<dbReference type="InterPro" id="IPR036249">
    <property type="entry name" value="Thioredoxin-like_sf"/>
</dbReference>
<dbReference type="OrthoDB" id="117402at2"/>
<dbReference type="PANTHER" id="PTHR13887:SF55">
    <property type="entry name" value="SLR0313 PROTEIN"/>
    <property type="match status" value="1"/>
</dbReference>
<proteinExistence type="inferred from homology"/>
<accession>A0A1I1RUP7</accession>
<gene>
    <name evidence="3" type="ORF">SAMN05421773_11430</name>
</gene>
<dbReference type="CDD" id="cd02972">
    <property type="entry name" value="DsbA_family"/>
    <property type="match status" value="1"/>
</dbReference>
<dbReference type="Gene3D" id="3.40.30.10">
    <property type="entry name" value="Glutaredoxin"/>
    <property type="match status" value="1"/>
</dbReference>
<dbReference type="SUPFAM" id="SSF52833">
    <property type="entry name" value="Thioredoxin-like"/>
    <property type="match status" value="1"/>
</dbReference>
<name>A0A1I1RUP7_9ACTN</name>
<reference evidence="3 4" key="1">
    <citation type="submission" date="2016-10" db="EMBL/GenBank/DDBJ databases">
        <authorList>
            <person name="de Groot N.N."/>
        </authorList>
    </citation>
    <scope>NUCLEOTIDE SEQUENCE [LARGE SCALE GENOMIC DNA]</scope>
    <source>
        <strain evidence="3 4">CGMCC 4.5739</strain>
    </source>
</reference>
<keyword evidence="4" id="KW-1185">Reference proteome</keyword>
<dbReference type="InterPro" id="IPR012336">
    <property type="entry name" value="Thioredoxin-like_fold"/>
</dbReference>
<organism evidence="3 4">
    <name type="scientific">Streptomyces aidingensis</name>
    <dbReference type="NCBI Taxonomy" id="910347"/>
    <lineage>
        <taxon>Bacteria</taxon>
        <taxon>Bacillati</taxon>
        <taxon>Actinomycetota</taxon>
        <taxon>Actinomycetes</taxon>
        <taxon>Kitasatosporales</taxon>
        <taxon>Streptomycetaceae</taxon>
        <taxon>Streptomyces</taxon>
    </lineage>
</organism>
<dbReference type="Pfam" id="PF13462">
    <property type="entry name" value="Thioredoxin_4"/>
    <property type="match status" value="1"/>
</dbReference>
<dbReference type="PANTHER" id="PTHR13887">
    <property type="entry name" value="GLUTATHIONE S-TRANSFERASE KAPPA"/>
    <property type="match status" value="1"/>
</dbReference>
<feature type="domain" description="Thioredoxin-like fold" evidence="2">
    <location>
        <begin position="12"/>
        <end position="156"/>
    </location>
</feature>
<evidence type="ECO:0000313" key="4">
    <source>
        <dbReference type="Proteomes" id="UP000199207"/>
    </source>
</evidence>